<accession>A0A107FM22</accession>
<comment type="caution">
    <text evidence="1">The sequence shown here is derived from an EMBL/GenBank/DDBJ whole genome shotgun (WGS) entry which is preliminary data.</text>
</comment>
<evidence type="ECO:0000313" key="2">
    <source>
        <dbReference type="Proteomes" id="UP000062998"/>
    </source>
</evidence>
<evidence type="ECO:0000313" key="1">
    <source>
        <dbReference type="EMBL" id="KWD96025.1"/>
    </source>
</evidence>
<gene>
    <name evidence="1" type="ORF">WL73_23985</name>
</gene>
<sequence length="60" mass="6890">MKHGFCVSSDLFRMIIYRQIVLVAVDSFIKKLQLRNYLGKIPSISLLILRGPLNESRNAI</sequence>
<dbReference type="AlphaFoldDB" id="A0A107FM22"/>
<dbReference type="EMBL" id="LPIX01000094">
    <property type="protein sequence ID" value="KWD96025.1"/>
    <property type="molecule type" value="Genomic_DNA"/>
</dbReference>
<organism evidence="1 2">
    <name type="scientific">Burkholderia ubonensis</name>
    <dbReference type="NCBI Taxonomy" id="101571"/>
    <lineage>
        <taxon>Bacteria</taxon>
        <taxon>Pseudomonadati</taxon>
        <taxon>Pseudomonadota</taxon>
        <taxon>Betaproteobacteria</taxon>
        <taxon>Burkholderiales</taxon>
        <taxon>Burkholderiaceae</taxon>
        <taxon>Burkholderia</taxon>
        <taxon>Burkholderia cepacia complex</taxon>
    </lineage>
</organism>
<dbReference type="Proteomes" id="UP000062998">
    <property type="component" value="Unassembled WGS sequence"/>
</dbReference>
<name>A0A107FM22_9BURK</name>
<protein>
    <submittedName>
        <fullName evidence="1">Uncharacterized protein</fullName>
    </submittedName>
</protein>
<reference evidence="1 2" key="1">
    <citation type="submission" date="2015-11" db="EMBL/GenBank/DDBJ databases">
        <title>Expanding the genomic diversity of Burkholderia species for the development of highly accurate diagnostics.</title>
        <authorList>
            <person name="Sahl J."/>
            <person name="Keim P."/>
            <person name="Wagner D."/>
        </authorList>
    </citation>
    <scope>NUCLEOTIDE SEQUENCE [LARGE SCALE GENOMIC DNA]</scope>
    <source>
        <strain evidence="1 2">MSMB2167WGS</strain>
    </source>
</reference>
<proteinExistence type="predicted"/>